<dbReference type="Pfam" id="PF16064">
    <property type="entry name" value="DUF4806"/>
    <property type="match status" value="2"/>
</dbReference>
<reference evidence="2" key="2">
    <citation type="submission" date="2020-05" db="UniProtKB">
        <authorList>
            <consortium name="EnsemblMetazoa"/>
        </authorList>
    </citation>
    <scope>IDENTIFICATION</scope>
    <source>
        <strain evidence="2">A-37</strain>
    </source>
</reference>
<protein>
    <recommendedName>
        <fullName evidence="1">DUF4806 domain-containing protein</fullName>
    </recommendedName>
</protein>
<dbReference type="VEuPathDB" id="VectorBase:ACUA027785"/>
<evidence type="ECO:0000313" key="2">
    <source>
        <dbReference type="EnsemblMetazoa" id="ACUA027785-PA"/>
    </source>
</evidence>
<evidence type="ECO:0000313" key="3">
    <source>
        <dbReference type="Proteomes" id="UP000075883"/>
    </source>
</evidence>
<dbReference type="EMBL" id="AXCM01000814">
    <property type="status" value="NOT_ANNOTATED_CDS"/>
    <property type="molecule type" value="Genomic_DNA"/>
</dbReference>
<evidence type="ECO:0000259" key="1">
    <source>
        <dbReference type="Pfam" id="PF16064"/>
    </source>
</evidence>
<accession>A0A182MW89</accession>
<feature type="domain" description="DUF4806" evidence="1">
    <location>
        <begin position="226"/>
        <end position="317"/>
    </location>
</feature>
<keyword evidence="3" id="KW-1185">Reference proteome</keyword>
<dbReference type="EnsemblMetazoa" id="ACUA027785-RA">
    <property type="protein sequence ID" value="ACUA027785-PA"/>
    <property type="gene ID" value="ACUA027785"/>
</dbReference>
<organism evidence="2 3">
    <name type="scientific">Anopheles culicifacies</name>
    <dbReference type="NCBI Taxonomy" id="139723"/>
    <lineage>
        <taxon>Eukaryota</taxon>
        <taxon>Metazoa</taxon>
        <taxon>Ecdysozoa</taxon>
        <taxon>Arthropoda</taxon>
        <taxon>Hexapoda</taxon>
        <taxon>Insecta</taxon>
        <taxon>Pterygota</taxon>
        <taxon>Neoptera</taxon>
        <taxon>Endopterygota</taxon>
        <taxon>Diptera</taxon>
        <taxon>Nematocera</taxon>
        <taxon>Culicoidea</taxon>
        <taxon>Culicidae</taxon>
        <taxon>Anophelinae</taxon>
        <taxon>Anopheles</taxon>
        <taxon>culicifacies species complex</taxon>
    </lineage>
</organism>
<sequence length="351" mass="41100">MIPDFICLSGWSLVRRIVVRTTYRRPLNRNSTITRNRMNDFKRPKSFATASHSTGKDTEVMEIVNREASNIESTDSEPTLVPGFKFPLQSRLDVERLEIAIQNSKDVRKKYVQFLVQRKPKNMVVEKFITTIFSDDALISYNLNGSNTPGRPKRPMKSYSVFYDCFIGLLLEVGRLKKRLTELRAMHKSPQTSTINEIRTIHQKLRTIDVKYYQQRCIHPAKPLKISGFPMPLQCEEDIERLELMVNRNPKLRTQYVEFLRCKKAFSVDISDCFGKFFTGEAMVNFSWKTTNSNRSNRKERKIMEQYQIFTSCMLEAWQEHGIDAVKLDSEMRRIIAILSKRRYVANNRAQ</sequence>
<dbReference type="Proteomes" id="UP000075883">
    <property type="component" value="Unassembled WGS sequence"/>
</dbReference>
<feature type="domain" description="DUF4806" evidence="1">
    <location>
        <begin position="81"/>
        <end position="167"/>
    </location>
</feature>
<dbReference type="InterPro" id="IPR032071">
    <property type="entry name" value="DUF4806"/>
</dbReference>
<name>A0A182MW89_9DIPT</name>
<reference evidence="3" key="1">
    <citation type="submission" date="2013-09" db="EMBL/GenBank/DDBJ databases">
        <title>The Genome Sequence of Anopheles culicifacies species A.</title>
        <authorList>
            <consortium name="The Broad Institute Genomics Platform"/>
            <person name="Neafsey D.E."/>
            <person name="Besansky N."/>
            <person name="Howell P."/>
            <person name="Walton C."/>
            <person name="Young S.K."/>
            <person name="Zeng Q."/>
            <person name="Gargeya S."/>
            <person name="Fitzgerald M."/>
            <person name="Haas B."/>
            <person name="Abouelleil A."/>
            <person name="Allen A.W."/>
            <person name="Alvarado L."/>
            <person name="Arachchi H.M."/>
            <person name="Berlin A.M."/>
            <person name="Chapman S.B."/>
            <person name="Gainer-Dewar J."/>
            <person name="Goldberg J."/>
            <person name="Griggs A."/>
            <person name="Gujja S."/>
            <person name="Hansen M."/>
            <person name="Howarth C."/>
            <person name="Imamovic A."/>
            <person name="Ireland A."/>
            <person name="Larimer J."/>
            <person name="McCowan C."/>
            <person name="Murphy C."/>
            <person name="Pearson M."/>
            <person name="Poon T.W."/>
            <person name="Priest M."/>
            <person name="Roberts A."/>
            <person name="Saif S."/>
            <person name="Shea T."/>
            <person name="Sisk P."/>
            <person name="Sykes S."/>
            <person name="Wortman J."/>
            <person name="Nusbaum C."/>
            <person name="Birren B."/>
        </authorList>
    </citation>
    <scope>NUCLEOTIDE SEQUENCE [LARGE SCALE GENOMIC DNA]</scope>
    <source>
        <strain evidence="3">A-37</strain>
    </source>
</reference>
<proteinExistence type="predicted"/>
<dbReference type="AlphaFoldDB" id="A0A182MW89"/>